<dbReference type="EMBL" id="LR796152">
    <property type="protein sequence ID" value="CAB4121989.1"/>
    <property type="molecule type" value="Genomic_DNA"/>
</dbReference>
<evidence type="ECO:0000313" key="3">
    <source>
        <dbReference type="EMBL" id="CAB5219094.1"/>
    </source>
</evidence>
<proteinExistence type="predicted"/>
<organism evidence="2">
    <name type="scientific">uncultured Caudovirales phage</name>
    <dbReference type="NCBI Taxonomy" id="2100421"/>
    <lineage>
        <taxon>Viruses</taxon>
        <taxon>Duplodnaviria</taxon>
        <taxon>Heunggongvirae</taxon>
        <taxon>Uroviricota</taxon>
        <taxon>Caudoviricetes</taxon>
        <taxon>Peduoviridae</taxon>
        <taxon>Maltschvirus</taxon>
        <taxon>Maltschvirus maltsch</taxon>
    </lineage>
</organism>
<sequence>MSQINQTNGNEAEFLPEPPSVIYVDFSPVVEPSIAKAVPILDVEEDEYDWAQDTDKFLDSRKVHRQHFDDWSFADLHFA</sequence>
<dbReference type="EMBL" id="LR798268">
    <property type="protein sequence ID" value="CAB5219094.1"/>
    <property type="molecule type" value="Genomic_DNA"/>
</dbReference>
<protein>
    <submittedName>
        <fullName evidence="2">Uncharacterized protein</fullName>
    </submittedName>
</protein>
<reference evidence="2" key="1">
    <citation type="submission" date="2020-04" db="EMBL/GenBank/DDBJ databases">
        <authorList>
            <person name="Chiriac C."/>
            <person name="Salcher M."/>
            <person name="Ghai R."/>
            <person name="Kavagutti S V."/>
        </authorList>
    </citation>
    <scope>NUCLEOTIDE SEQUENCE</scope>
</reference>
<evidence type="ECO:0000313" key="1">
    <source>
        <dbReference type="EMBL" id="CAB4121989.1"/>
    </source>
</evidence>
<name>A0A6J5KU51_9CAUD</name>
<dbReference type="EMBL" id="LR796176">
    <property type="protein sequence ID" value="CAB4123719.1"/>
    <property type="molecule type" value="Genomic_DNA"/>
</dbReference>
<gene>
    <name evidence="3" type="ORF">UFOVP220_32</name>
    <name evidence="1" type="ORF">UFOVP26_56</name>
    <name evidence="2" type="ORF">UFOVP44_41</name>
</gene>
<evidence type="ECO:0000313" key="2">
    <source>
        <dbReference type="EMBL" id="CAB4123719.1"/>
    </source>
</evidence>
<accession>A0A6J5KU51</accession>